<evidence type="ECO:0000313" key="2">
    <source>
        <dbReference type="Proteomes" id="UP001485043"/>
    </source>
</evidence>
<evidence type="ECO:0000313" key="1">
    <source>
        <dbReference type="EMBL" id="KAK9834953.1"/>
    </source>
</evidence>
<proteinExistence type="predicted"/>
<accession>A0AAW1RML4</accession>
<keyword evidence="2" id="KW-1185">Reference proteome</keyword>
<dbReference type="AlphaFoldDB" id="A0AAW1RML4"/>
<protein>
    <submittedName>
        <fullName evidence="1">Uncharacterized protein</fullName>
    </submittedName>
</protein>
<name>A0AAW1RML4_9CHLO</name>
<dbReference type="Proteomes" id="UP001485043">
    <property type="component" value="Unassembled WGS sequence"/>
</dbReference>
<dbReference type="EMBL" id="JALJOV010002086">
    <property type="protein sequence ID" value="KAK9834953.1"/>
    <property type="molecule type" value="Genomic_DNA"/>
</dbReference>
<comment type="caution">
    <text evidence="1">The sequence shown here is derived from an EMBL/GenBank/DDBJ whole genome shotgun (WGS) entry which is preliminary data.</text>
</comment>
<reference evidence="1 2" key="1">
    <citation type="journal article" date="2024" name="Nat. Commun.">
        <title>Phylogenomics reveals the evolutionary origins of lichenization in chlorophyte algae.</title>
        <authorList>
            <person name="Puginier C."/>
            <person name="Libourel C."/>
            <person name="Otte J."/>
            <person name="Skaloud P."/>
            <person name="Haon M."/>
            <person name="Grisel S."/>
            <person name="Petersen M."/>
            <person name="Berrin J.G."/>
            <person name="Delaux P.M."/>
            <person name="Dal Grande F."/>
            <person name="Keller J."/>
        </authorList>
    </citation>
    <scope>NUCLEOTIDE SEQUENCE [LARGE SCALE GENOMIC DNA]</scope>
    <source>
        <strain evidence="1 2">SAG 2523</strain>
    </source>
</reference>
<gene>
    <name evidence="1" type="ORF">WJX84_006006</name>
</gene>
<organism evidence="1 2">
    <name type="scientific">Apatococcus fuscideae</name>
    <dbReference type="NCBI Taxonomy" id="2026836"/>
    <lineage>
        <taxon>Eukaryota</taxon>
        <taxon>Viridiplantae</taxon>
        <taxon>Chlorophyta</taxon>
        <taxon>core chlorophytes</taxon>
        <taxon>Trebouxiophyceae</taxon>
        <taxon>Chlorellales</taxon>
        <taxon>Chlorellaceae</taxon>
        <taxon>Apatococcus</taxon>
    </lineage>
</organism>
<sequence>MPSHEARLMASALEQSHGMQLSRICQPKSNPDALAIVLTGPCKGASLSRALTESINELDKELDVFIEHLEHMRQEGSSKPDAKG</sequence>